<dbReference type="Proteomes" id="UP000712600">
    <property type="component" value="Unassembled WGS sequence"/>
</dbReference>
<gene>
    <name evidence="1" type="ORF">F2Q69_00057347</name>
</gene>
<dbReference type="EMBL" id="QGKX02002183">
    <property type="protein sequence ID" value="KAF3488857.1"/>
    <property type="molecule type" value="Genomic_DNA"/>
</dbReference>
<sequence length="177" mass="20818">MDQNLNQVRIFLAYGRNPHEEPFRLQLVKGIVDYVAAKIEDVESENAIRQDCRKKKWIWKRVRIRECDQTRRTVAEPESVEAFCARHAPPHSCRVVRFRGHRVCSVQEEEMDLETVPQAPRSGYLALDLSSSSDLRCCWMRLKTEQRRSRWKSVGEGEVRKGLGWARMVLNRNGYSW</sequence>
<reference evidence="1" key="1">
    <citation type="submission" date="2019-12" db="EMBL/GenBank/DDBJ databases">
        <title>Genome sequencing and annotation of Brassica cretica.</title>
        <authorList>
            <person name="Studholme D.J."/>
            <person name="Sarris P."/>
        </authorList>
    </citation>
    <scope>NUCLEOTIDE SEQUENCE</scope>
    <source>
        <strain evidence="1">PFS-109/04</strain>
        <tissue evidence="1">Leaf</tissue>
    </source>
</reference>
<protein>
    <submittedName>
        <fullName evidence="1">Uncharacterized protein</fullName>
    </submittedName>
</protein>
<evidence type="ECO:0000313" key="1">
    <source>
        <dbReference type="EMBL" id="KAF3488857.1"/>
    </source>
</evidence>
<accession>A0A8S9N5V4</accession>
<organism evidence="1 2">
    <name type="scientific">Brassica cretica</name>
    <name type="common">Mustard</name>
    <dbReference type="NCBI Taxonomy" id="69181"/>
    <lineage>
        <taxon>Eukaryota</taxon>
        <taxon>Viridiplantae</taxon>
        <taxon>Streptophyta</taxon>
        <taxon>Embryophyta</taxon>
        <taxon>Tracheophyta</taxon>
        <taxon>Spermatophyta</taxon>
        <taxon>Magnoliopsida</taxon>
        <taxon>eudicotyledons</taxon>
        <taxon>Gunneridae</taxon>
        <taxon>Pentapetalae</taxon>
        <taxon>rosids</taxon>
        <taxon>malvids</taxon>
        <taxon>Brassicales</taxon>
        <taxon>Brassicaceae</taxon>
        <taxon>Brassiceae</taxon>
        <taxon>Brassica</taxon>
    </lineage>
</organism>
<comment type="caution">
    <text evidence="1">The sequence shown here is derived from an EMBL/GenBank/DDBJ whole genome shotgun (WGS) entry which is preliminary data.</text>
</comment>
<evidence type="ECO:0000313" key="2">
    <source>
        <dbReference type="Proteomes" id="UP000712600"/>
    </source>
</evidence>
<dbReference type="AlphaFoldDB" id="A0A8S9N5V4"/>
<name>A0A8S9N5V4_BRACR</name>
<proteinExistence type="predicted"/>